<dbReference type="RefSeq" id="WP_088271999.1">
    <property type="nucleotide sequence ID" value="NZ_BMKI01000015.1"/>
</dbReference>
<protein>
    <submittedName>
        <fullName evidence="1">Uncharacterized protein</fullName>
    </submittedName>
</protein>
<name>A0ABQ1PTZ6_9ENTE</name>
<reference evidence="2" key="1">
    <citation type="journal article" date="2019" name="Int. J. Syst. Evol. Microbiol.">
        <title>The Global Catalogue of Microorganisms (GCM) 10K type strain sequencing project: providing services to taxonomists for standard genome sequencing and annotation.</title>
        <authorList>
            <consortium name="The Broad Institute Genomics Platform"/>
            <consortium name="The Broad Institute Genome Sequencing Center for Infectious Disease"/>
            <person name="Wu L."/>
            <person name="Ma J."/>
        </authorList>
    </citation>
    <scope>NUCLEOTIDE SEQUENCE [LARGE SCALE GENOMIC DNA]</scope>
    <source>
        <strain evidence="2">CGMCC 1.15942</strain>
    </source>
</reference>
<proteinExistence type="predicted"/>
<evidence type="ECO:0000313" key="1">
    <source>
        <dbReference type="EMBL" id="GGD03587.1"/>
    </source>
</evidence>
<dbReference type="EMBL" id="BMKI01000015">
    <property type="protein sequence ID" value="GGD03587.1"/>
    <property type="molecule type" value="Genomic_DNA"/>
</dbReference>
<dbReference type="Proteomes" id="UP000630615">
    <property type="component" value="Unassembled WGS sequence"/>
</dbReference>
<sequence>MGRKRVFEPVVTTTIAADRANHAEGIFFKVSYGFELDNPNAVFKVQMVGDGYVKGRQAPSYGDNDFDKIIKVREILKQRFENMDKRLRDIEISEEEIEKLL</sequence>
<keyword evidence="2" id="KW-1185">Reference proteome</keyword>
<evidence type="ECO:0000313" key="2">
    <source>
        <dbReference type="Proteomes" id="UP000630615"/>
    </source>
</evidence>
<organism evidence="1 2">
    <name type="scientific">Enterococcus wangshanyuanii</name>
    <dbReference type="NCBI Taxonomy" id="2005703"/>
    <lineage>
        <taxon>Bacteria</taxon>
        <taxon>Bacillati</taxon>
        <taxon>Bacillota</taxon>
        <taxon>Bacilli</taxon>
        <taxon>Lactobacillales</taxon>
        <taxon>Enterococcaceae</taxon>
        <taxon>Enterococcus</taxon>
    </lineage>
</organism>
<comment type="caution">
    <text evidence="1">The sequence shown here is derived from an EMBL/GenBank/DDBJ whole genome shotgun (WGS) entry which is preliminary data.</text>
</comment>
<gene>
    <name evidence="1" type="ORF">GCM10011573_36330</name>
</gene>
<accession>A0ABQ1PTZ6</accession>